<dbReference type="Gene3D" id="3.30.565.10">
    <property type="entry name" value="Histidine kinase-like ATPase, C-terminal domain"/>
    <property type="match status" value="1"/>
</dbReference>
<dbReference type="PRINTS" id="PR00344">
    <property type="entry name" value="BCTRLSENSOR"/>
</dbReference>
<dbReference type="GO" id="GO:0000155">
    <property type="term" value="F:phosphorelay sensor kinase activity"/>
    <property type="evidence" value="ECO:0007669"/>
    <property type="project" value="InterPro"/>
</dbReference>
<evidence type="ECO:0000256" key="3">
    <source>
        <dbReference type="ARBA" id="ARBA00022777"/>
    </source>
</evidence>
<keyword evidence="3" id="KW-0808">Transferase</keyword>
<evidence type="ECO:0000256" key="1">
    <source>
        <dbReference type="ARBA" id="ARBA00000085"/>
    </source>
</evidence>
<evidence type="ECO:0000256" key="2">
    <source>
        <dbReference type="ARBA" id="ARBA00012438"/>
    </source>
</evidence>
<dbReference type="Proteomes" id="UP000184315">
    <property type="component" value="Unassembled WGS sequence"/>
</dbReference>
<dbReference type="InterPro" id="IPR005467">
    <property type="entry name" value="His_kinase_dom"/>
</dbReference>
<comment type="catalytic activity">
    <reaction evidence="1">
        <text>ATP + protein L-histidine = ADP + protein N-phospho-L-histidine.</text>
        <dbReference type="EC" id="2.7.13.3"/>
    </reaction>
</comment>
<dbReference type="STRING" id="671072.PL9214520017"/>
<gene>
    <name evidence="6" type="ORF">PL9214520017</name>
</gene>
<dbReference type="PROSITE" id="PS50109">
    <property type="entry name" value="HIS_KIN"/>
    <property type="match status" value="1"/>
</dbReference>
<organism evidence="6 7">
    <name type="scientific">Planktothrix tepida PCC 9214</name>
    <dbReference type="NCBI Taxonomy" id="671072"/>
    <lineage>
        <taxon>Bacteria</taxon>
        <taxon>Bacillati</taxon>
        <taxon>Cyanobacteriota</taxon>
        <taxon>Cyanophyceae</taxon>
        <taxon>Oscillatoriophycideae</taxon>
        <taxon>Oscillatoriales</taxon>
        <taxon>Microcoleaceae</taxon>
        <taxon>Planktothrix</taxon>
    </lineage>
</organism>
<dbReference type="SMART" id="SM00387">
    <property type="entry name" value="HATPase_c"/>
    <property type="match status" value="1"/>
</dbReference>
<dbReference type="InterPro" id="IPR036890">
    <property type="entry name" value="HATPase_C_sf"/>
</dbReference>
<keyword evidence="3" id="KW-0418">Kinase</keyword>
<feature type="domain" description="Histidine kinase" evidence="5">
    <location>
        <begin position="34"/>
        <end position="289"/>
    </location>
</feature>
<dbReference type="PANTHER" id="PTHR43065:SF48">
    <property type="entry name" value="HISTIDINE KINASE"/>
    <property type="match status" value="1"/>
</dbReference>
<keyword evidence="4" id="KW-0902">Two-component regulatory system</keyword>
<dbReference type="InterPro" id="IPR003594">
    <property type="entry name" value="HATPase_dom"/>
</dbReference>
<dbReference type="RefSeq" id="WP_072720123.1">
    <property type="nucleotide sequence ID" value="NZ_LN889803.1"/>
</dbReference>
<evidence type="ECO:0000256" key="4">
    <source>
        <dbReference type="ARBA" id="ARBA00023012"/>
    </source>
</evidence>
<proteinExistence type="predicted"/>
<dbReference type="SUPFAM" id="SSF55874">
    <property type="entry name" value="ATPase domain of HSP90 chaperone/DNA topoisomerase II/histidine kinase"/>
    <property type="match status" value="1"/>
</dbReference>
<dbReference type="OrthoDB" id="9815750at2"/>
<evidence type="ECO:0000313" key="6">
    <source>
        <dbReference type="EMBL" id="CUR33478.1"/>
    </source>
</evidence>
<dbReference type="InterPro" id="IPR004358">
    <property type="entry name" value="Sig_transdc_His_kin-like_C"/>
</dbReference>
<accession>A0A1J1LMP4</accession>
<dbReference type="SUPFAM" id="SSF47384">
    <property type="entry name" value="Homodimeric domain of signal transducing histidine kinase"/>
    <property type="match status" value="1"/>
</dbReference>
<name>A0A1J1LMP4_9CYAN</name>
<dbReference type="Gene3D" id="1.10.287.130">
    <property type="match status" value="1"/>
</dbReference>
<dbReference type="InterPro" id="IPR036097">
    <property type="entry name" value="HisK_dim/P_sf"/>
</dbReference>
<sequence length="291" mass="32411">MSLTNPSEEQLNATDILELVQQEKTATLSHLVSSVVHEINNPLGCIAGNITYIKDYVKDLLNLIELYQEHYPDPVSEIADEIDAIDLEYLTEDVPKLLSAMENGAERLHQISNALRTFGRFESDRQVLFNIHDGIDSVLLMLKSRFKGTKIRSPIEVIKNYGDIPEINCYPGHFNQALSYLINYSVNALDEKAKAQPSNPEFKPTITIKTSLTSDSVILSIQDNSLGIPENDQNTIFEALLITKPVEQGTGIGLSVSRQIIEERHQGTIKCQSVLGIGTEFIIELPRSSDS</sequence>
<evidence type="ECO:0000313" key="7">
    <source>
        <dbReference type="Proteomes" id="UP000184315"/>
    </source>
</evidence>
<dbReference type="PANTHER" id="PTHR43065">
    <property type="entry name" value="SENSOR HISTIDINE KINASE"/>
    <property type="match status" value="1"/>
</dbReference>
<keyword evidence="7" id="KW-1185">Reference proteome</keyword>
<dbReference type="AlphaFoldDB" id="A0A1J1LMP4"/>
<dbReference type="EC" id="2.7.13.3" evidence="2"/>
<dbReference type="EMBL" id="CZDF01000158">
    <property type="protein sequence ID" value="CUR33478.1"/>
    <property type="molecule type" value="Genomic_DNA"/>
</dbReference>
<evidence type="ECO:0000259" key="5">
    <source>
        <dbReference type="PROSITE" id="PS50109"/>
    </source>
</evidence>
<reference evidence="7" key="1">
    <citation type="submission" date="2015-10" db="EMBL/GenBank/DDBJ databases">
        <authorList>
            <person name="Regsiter A."/>
            <person name="william w."/>
        </authorList>
    </citation>
    <scope>NUCLEOTIDE SEQUENCE [LARGE SCALE GENOMIC DNA]</scope>
</reference>
<dbReference type="Pfam" id="PF02518">
    <property type="entry name" value="HATPase_c"/>
    <property type="match status" value="1"/>
</dbReference>
<protein>
    <recommendedName>
        <fullName evidence="2">histidine kinase</fullName>
        <ecNumber evidence="2">2.7.13.3</ecNumber>
    </recommendedName>
</protein>